<dbReference type="PROSITE" id="PS51186">
    <property type="entry name" value="GNAT"/>
    <property type="match status" value="1"/>
</dbReference>
<name>A0A1X7BPJ4_9RHOB</name>
<dbReference type="RefSeq" id="WP_085799490.1">
    <property type="nucleotide sequence ID" value="NZ_FWXB01000003.1"/>
</dbReference>
<dbReference type="AlphaFoldDB" id="A0A1X7BPJ4"/>
<feature type="domain" description="N-acetyltransferase" evidence="1">
    <location>
        <begin position="15"/>
        <end position="172"/>
    </location>
</feature>
<gene>
    <name evidence="2" type="ORF">ROA7745_01371</name>
</gene>
<dbReference type="Pfam" id="PF13302">
    <property type="entry name" value="Acetyltransf_3"/>
    <property type="match status" value="1"/>
</dbReference>
<dbReference type="SUPFAM" id="SSF55729">
    <property type="entry name" value="Acyl-CoA N-acyltransferases (Nat)"/>
    <property type="match status" value="1"/>
</dbReference>
<dbReference type="Proteomes" id="UP000193224">
    <property type="component" value="Unassembled WGS sequence"/>
</dbReference>
<organism evidence="2 3">
    <name type="scientific">Roseovarius aestuarii</name>
    <dbReference type="NCBI Taxonomy" id="475083"/>
    <lineage>
        <taxon>Bacteria</taxon>
        <taxon>Pseudomonadati</taxon>
        <taxon>Pseudomonadota</taxon>
        <taxon>Alphaproteobacteria</taxon>
        <taxon>Rhodobacterales</taxon>
        <taxon>Roseobacteraceae</taxon>
        <taxon>Roseovarius</taxon>
    </lineage>
</organism>
<dbReference type="GO" id="GO:0016747">
    <property type="term" value="F:acyltransferase activity, transferring groups other than amino-acyl groups"/>
    <property type="evidence" value="ECO:0007669"/>
    <property type="project" value="InterPro"/>
</dbReference>
<dbReference type="InterPro" id="IPR000182">
    <property type="entry name" value="GNAT_dom"/>
</dbReference>
<evidence type="ECO:0000259" key="1">
    <source>
        <dbReference type="PROSITE" id="PS51186"/>
    </source>
</evidence>
<keyword evidence="3" id="KW-1185">Reference proteome</keyword>
<evidence type="ECO:0000313" key="2">
    <source>
        <dbReference type="EMBL" id="SMC11557.1"/>
    </source>
</evidence>
<dbReference type="PANTHER" id="PTHR43792">
    <property type="entry name" value="GNAT FAMILY, PUTATIVE (AFU_ORTHOLOGUE AFUA_3G00765)-RELATED-RELATED"/>
    <property type="match status" value="1"/>
</dbReference>
<dbReference type="EMBL" id="FWXB01000003">
    <property type="protein sequence ID" value="SMC11557.1"/>
    <property type="molecule type" value="Genomic_DNA"/>
</dbReference>
<dbReference type="PANTHER" id="PTHR43792:SF1">
    <property type="entry name" value="N-ACETYLTRANSFERASE DOMAIN-CONTAINING PROTEIN"/>
    <property type="match status" value="1"/>
</dbReference>
<dbReference type="OrthoDB" id="6293260at2"/>
<accession>A0A1X7BPJ4</accession>
<protein>
    <recommendedName>
        <fullName evidence="1">N-acetyltransferase domain-containing protein</fullName>
    </recommendedName>
</protein>
<proteinExistence type="predicted"/>
<evidence type="ECO:0000313" key="3">
    <source>
        <dbReference type="Proteomes" id="UP000193224"/>
    </source>
</evidence>
<sequence length="175" mass="19146">MTLTLDIPRFETERLILRAPSAADTAPMLGFLASDRAEFYGGPMNANDGWHKFSAYVGQWVLRGYGMFSIALKETDHCIGIAGPFHPDHFHEPEMSWLLTSAECEGKGYAAEACLAVLDHLFTTHGWSSVVSYIDRANTASRKLAERLGARHEAGAEDVVPNCDSYRHFPAGGGA</sequence>
<dbReference type="Gene3D" id="3.40.630.30">
    <property type="match status" value="1"/>
</dbReference>
<dbReference type="InterPro" id="IPR016181">
    <property type="entry name" value="Acyl_CoA_acyltransferase"/>
</dbReference>
<dbReference type="InterPro" id="IPR051531">
    <property type="entry name" value="N-acetyltransferase"/>
</dbReference>
<reference evidence="2 3" key="1">
    <citation type="submission" date="2017-03" db="EMBL/GenBank/DDBJ databases">
        <authorList>
            <person name="Afonso C.L."/>
            <person name="Miller P.J."/>
            <person name="Scott M.A."/>
            <person name="Spackman E."/>
            <person name="Goraichik I."/>
            <person name="Dimitrov K.M."/>
            <person name="Suarez D.L."/>
            <person name="Swayne D.E."/>
        </authorList>
    </citation>
    <scope>NUCLEOTIDE SEQUENCE [LARGE SCALE GENOMIC DNA]</scope>
    <source>
        <strain evidence="2 3">CECT 7745</strain>
    </source>
</reference>